<dbReference type="PROSITE" id="PS01123">
    <property type="entry name" value="TNASE_1"/>
    <property type="match status" value="1"/>
</dbReference>
<dbReference type="Proteomes" id="UP001596022">
    <property type="component" value="Unassembled WGS sequence"/>
</dbReference>
<feature type="domain" description="TNase-like" evidence="4">
    <location>
        <begin position="35"/>
        <end position="168"/>
    </location>
</feature>
<evidence type="ECO:0000256" key="3">
    <source>
        <dbReference type="ARBA" id="ARBA00022801"/>
    </source>
</evidence>
<dbReference type="CDD" id="cd00175">
    <property type="entry name" value="SNc"/>
    <property type="match status" value="1"/>
</dbReference>
<reference evidence="6" key="1">
    <citation type="journal article" date="2019" name="Int. J. Syst. Evol. Microbiol.">
        <title>The Global Catalogue of Microorganisms (GCM) 10K type strain sequencing project: providing services to taxonomists for standard genome sequencing and annotation.</title>
        <authorList>
            <consortium name="The Broad Institute Genomics Platform"/>
            <consortium name="The Broad Institute Genome Sequencing Center for Infectious Disease"/>
            <person name="Wu L."/>
            <person name="Ma J."/>
        </authorList>
    </citation>
    <scope>NUCLEOTIDE SEQUENCE [LARGE SCALE GENOMIC DNA]</scope>
    <source>
        <strain evidence="6">CGMCC 1.16306</strain>
    </source>
</reference>
<dbReference type="SUPFAM" id="SSF50199">
    <property type="entry name" value="Staphylococcal nuclease"/>
    <property type="match status" value="1"/>
</dbReference>
<keyword evidence="6" id="KW-1185">Reference proteome</keyword>
<dbReference type="PROSITE" id="PS01284">
    <property type="entry name" value="TNASE_2"/>
    <property type="match status" value="1"/>
</dbReference>
<proteinExistence type="predicted"/>
<name>A0ABV9GPZ9_9BACL</name>
<accession>A0ABV9GPZ9</accession>
<dbReference type="InterPro" id="IPR002071">
    <property type="entry name" value="Thermonucl_AS"/>
</dbReference>
<dbReference type="Pfam" id="PF00565">
    <property type="entry name" value="SNase"/>
    <property type="match status" value="1"/>
</dbReference>
<dbReference type="PROSITE" id="PS50830">
    <property type="entry name" value="TNASE_3"/>
    <property type="match status" value="1"/>
</dbReference>
<dbReference type="PANTHER" id="PTHR12302">
    <property type="entry name" value="EBNA2 BINDING PROTEIN P100"/>
    <property type="match status" value="1"/>
</dbReference>
<evidence type="ECO:0000259" key="4">
    <source>
        <dbReference type="PROSITE" id="PS50830"/>
    </source>
</evidence>
<evidence type="ECO:0000256" key="2">
    <source>
        <dbReference type="ARBA" id="ARBA00022759"/>
    </source>
</evidence>
<evidence type="ECO:0000313" key="6">
    <source>
        <dbReference type="Proteomes" id="UP001596022"/>
    </source>
</evidence>
<keyword evidence="2" id="KW-0255">Endonuclease</keyword>
<keyword evidence="1" id="KW-0540">Nuclease</keyword>
<evidence type="ECO:0000256" key="1">
    <source>
        <dbReference type="ARBA" id="ARBA00022722"/>
    </source>
</evidence>
<dbReference type="InterPro" id="IPR016071">
    <property type="entry name" value="Staphylococal_nuclease_OB-fold"/>
</dbReference>
<sequence length="251" mass="27991">MKKFIMTSFIVLGFLTGCQGSPETSSNIHKSEQDSLITAKVVKPIDGDTIKVRFDGRDETVRLLLIDTPETHHPKLGVQPYGKEAAAFTKSFVEGKSVQLEPAVNRGRDKYGRLLAYVFVGNQSLEEELLKRGLARVAYVYPPNTKYLETYRQDEKEAKEKGLGVWRTKGYAQKDGFHPEVISGTARTVSKELGFAPDTNGGCGQKIKGNINSRGQRIYHIPGDPSYKMTKAERCFKTTEEAVKAGFRVPR</sequence>
<organism evidence="5 6">
    <name type="scientific">Camelliibacillus cellulosilyticus</name>
    <dbReference type="NCBI Taxonomy" id="2174486"/>
    <lineage>
        <taxon>Bacteria</taxon>
        <taxon>Bacillati</taxon>
        <taxon>Bacillota</taxon>
        <taxon>Bacilli</taxon>
        <taxon>Bacillales</taxon>
        <taxon>Sporolactobacillaceae</taxon>
        <taxon>Camelliibacillus</taxon>
    </lineage>
</organism>
<dbReference type="SMART" id="SM00318">
    <property type="entry name" value="SNc"/>
    <property type="match status" value="1"/>
</dbReference>
<protein>
    <submittedName>
        <fullName evidence="5">Thermonuclease family protein</fullName>
    </submittedName>
</protein>
<dbReference type="PROSITE" id="PS51257">
    <property type="entry name" value="PROKAR_LIPOPROTEIN"/>
    <property type="match status" value="1"/>
</dbReference>
<dbReference type="InterPro" id="IPR035437">
    <property type="entry name" value="SNase_OB-fold_sf"/>
</dbReference>
<dbReference type="Gene3D" id="2.40.50.90">
    <property type="match status" value="1"/>
</dbReference>
<dbReference type="PANTHER" id="PTHR12302:SF3">
    <property type="entry name" value="SERINE_THREONINE-PROTEIN KINASE 31"/>
    <property type="match status" value="1"/>
</dbReference>
<dbReference type="RefSeq" id="WP_376846113.1">
    <property type="nucleotide sequence ID" value="NZ_JBHSFW010000005.1"/>
</dbReference>
<evidence type="ECO:0000313" key="5">
    <source>
        <dbReference type="EMBL" id="MFC4619008.1"/>
    </source>
</evidence>
<comment type="caution">
    <text evidence="5">The sequence shown here is derived from an EMBL/GenBank/DDBJ whole genome shotgun (WGS) entry which is preliminary data.</text>
</comment>
<gene>
    <name evidence="5" type="ORF">ACFO4N_09820</name>
</gene>
<dbReference type="EMBL" id="JBHSFW010000005">
    <property type="protein sequence ID" value="MFC4619008.1"/>
    <property type="molecule type" value="Genomic_DNA"/>
</dbReference>
<keyword evidence="3" id="KW-0378">Hydrolase</keyword>